<feature type="compositionally biased region" description="Basic and acidic residues" evidence="2">
    <location>
        <begin position="63"/>
        <end position="79"/>
    </location>
</feature>
<feature type="region of interest" description="Disordered" evidence="2">
    <location>
        <begin position="57"/>
        <end position="99"/>
    </location>
</feature>
<dbReference type="CDD" id="cd00067">
    <property type="entry name" value="GAL4"/>
    <property type="match status" value="1"/>
</dbReference>
<dbReference type="PROSITE" id="PS00463">
    <property type="entry name" value="ZN2_CY6_FUNGAL_1"/>
    <property type="match status" value="1"/>
</dbReference>
<evidence type="ECO:0000256" key="2">
    <source>
        <dbReference type="SAM" id="MobiDB-lite"/>
    </source>
</evidence>
<dbReference type="SMART" id="SM00066">
    <property type="entry name" value="GAL4"/>
    <property type="match status" value="1"/>
</dbReference>
<dbReference type="PANTHER" id="PTHR38791">
    <property type="entry name" value="ZN(II)2CYS6 TRANSCRIPTION FACTOR (EUROFUNG)-RELATED-RELATED"/>
    <property type="match status" value="1"/>
</dbReference>
<accession>A0A9P4PX60</accession>
<dbReference type="Gene3D" id="4.10.240.10">
    <property type="entry name" value="Zn(2)-C6 fungal-type DNA-binding domain"/>
    <property type="match status" value="1"/>
</dbReference>
<organism evidence="4 5">
    <name type="scientific">Polychaeton citri CBS 116435</name>
    <dbReference type="NCBI Taxonomy" id="1314669"/>
    <lineage>
        <taxon>Eukaryota</taxon>
        <taxon>Fungi</taxon>
        <taxon>Dikarya</taxon>
        <taxon>Ascomycota</taxon>
        <taxon>Pezizomycotina</taxon>
        <taxon>Dothideomycetes</taxon>
        <taxon>Dothideomycetidae</taxon>
        <taxon>Capnodiales</taxon>
        <taxon>Capnodiaceae</taxon>
        <taxon>Polychaeton</taxon>
    </lineage>
</organism>
<evidence type="ECO:0000256" key="1">
    <source>
        <dbReference type="ARBA" id="ARBA00023242"/>
    </source>
</evidence>
<evidence type="ECO:0000259" key="3">
    <source>
        <dbReference type="PROSITE" id="PS50048"/>
    </source>
</evidence>
<proteinExistence type="predicted"/>
<reference evidence="4" key="1">
    <citation type="journal article" date="2020" name="Stud. Mycol.">
        <title>101 Dothideomycetes genomes: a test case for predicting lifestyles and emergence of pathogens.</title>
        <authorList>
            <person name="Haridas S."/>
            <person name="Albert R."/>
            <person name="Binder M."/>
            <person name="Bloem J."/>
            <person name="Labutti K."/>
            <person name="Salamov A."/>
            <person name="Andreopoulos B."/>
            <person name="Baker S."/>
            <person name="Barry K."/>
            <person name="Bills G."/>
            <person name="Bluhm B."/>
            <person name="Cannon C."/>
            <person name="Castanera R."/>
            <person name="Culley D."/>
            <person name="Daum C."/>
            <person name="Ezra D."/>
            <person name="Gonzalez J."/>
            <person name="Henrissat B."/>
            <person name="Kuo A."/>
            <person name="Liang C."/>
            <person name="Lipzen A."/>
            <person name="Lutzoni F."/>
            <person name="Magnuson J."/>
            <person name="Mondo S."/>
            <person name="Nolan M."/>
            <person name="Ohm R."/>
            <person name="Pangilinan J."/>
            <person name="Park H.-J."/>
            <person name="Ramirez L."/>
            <person name="Alfaro M."/>
            <person name="Sun H."/>
            <person name="Tritt A."/>
            <person name="Yoshinaga Y."/>
            <person name="Zwiers L.-H."/>
            <person name="Turgeon B."/>
            <person name="Goodwin S."/>
            <person name="Spatafora J."/>
            <person name="Crous P."/>
            <person name="Grigoriev I."/>
        </authorList>
    </citation>
    <scope>NUCLEOTIDE SEQUENCE</scope>
    <source>
        <strain evidence="4">CBS 116435</strain>
    </source>
</reference>
<dbReference type="AlphaFoldDB" id="A0A9P4PX60"/>
<comment type="caution">
    <text evidence="4">The sequence shown here is derived from an EMBL/GenBank/DDBJ whole genome shotgun (WGS) entry which is preliminary data.</text>
</comment>
<dbReference type="EMBL" id="MU003869">
    <property type="protein sequence ID" value="KAF2716568.1"/>
    <property type="molecule type" value="Genomic_DNA"/>
</dbReference>
<gene>
    <name evidence="4" type="ORF">K431DRAFT_316449</name>
</gene>
<dbReference type="Proteomes" id="UP000799441">
    <property type="component" value="Unassembled WGS sequence"/>
</dbReference>
<name>A0A9P4PX60_9PEZI</name>
<dbReference type="InterPro" id="IPR036864">
    <property type="entry name" value="Zn2-C6_fun-type_DNA-bd_sf"/>
</dbReference>
<dbReference type="Pfam" id="PF00172">
    <property type="entry name" value="Zn_clus"/>
    <property type="match status" value="1"/>
</dbReference>
<dbReference type="SUPFAM" id="SSF57701">
    <property type="entry name" value="Zn2/Cys6 DNA-binding domain"/>
    <property type="match status" value="1"/>
</dbReference>
<keyword evidence="1" id="KW-0539">Nucleus</keyword>
<dbReference type="GO" id="GO:0008270">
    <property type="term" value="F:zinc ion binding"/>
    <property type="evidence" value="ECO:0007669"/>
    <property type="project" value="InterPro"/>
</dbReference>
<feature type="domain" description="Zn(2)-C6 fungal-type" evidence="3">
    <location>
        <begin position="7"/>
        <end position="35"/>
    </location>
</feature>
<sequence>MPKPSFGCKACRQRRVKCDERHGGCLRCERYRIRCPGYQHPFDVLLRHQGRGRAISHGVASTRLDDPRASIQSHDREQHSSSWFSTGLEGTPRASSPRIMRQPSLDFDQAALGAYYSSYCVSSSTVCSLDHIRQQGNGCLWAAIKTLGMMRIHQIRQLPRGCDALLRQYNNATTLVNYALASPSQSREDSTFLGTFLLSIIEMKATSDFSLRYWLVHIKGTAALMELRGADQVLSRLGAALFLQISSHIVICCILGKHCIPCELQSLREKIRPHVIDRDHPLWHWHGLMYRFADFLAAACATGPEAEVRDPKATIREALSIYADMNNIFQSAGSYWSHDTQPSNEFAPLVSHEHVYHSLLAVHVWNERRTAIILLFSVVARVAARCHGCTRLDKDPQLYLKDAHRSIRVTALDTIAAVPQMLAGLKSKGSAHESSSSSNGLRLCDSDSEYDEQVFRQTRQDIATLPYMDSCRIQWPVYFAVQCEFVEPLIRHCLLQVLESSGKALQMQQWQMLAASIRPTLQKPNQALQESINLSN</sequence>
<dbReference type="OrthoDB" id="2991872at2759"/>
<evidence type="ECO:0000313" key="5">
    <source>
        <dbReference type="Proteomes" id="UP000799441"/>
    </source>
</evidence>
<dbReference type="InterPro" id="IPR001138">
    <property type="entry name" value="Zn2Cys6_DnaBD"/>
</dbReference>
<protein>
    <recommendedName>
        <fullName evidence="3">Zn(2)-C6 fungal-type domain-containing protein</fullName>
    </recommendedName>
</protein>
<keyword evidence="5" id="KW-1185">Reference proteome</keyword>
<dbReference type="InterPro" id="IPR053175">
    <property type="entry name" value="DHMBA_Reg_Transcription_Factor"/>
</dbReference>
<dbReference type="GO" id="GO:0000981">
    <property type="term" value="F:DNA-binding transcription factor activity, RNA polymerase II-specific"/>
    <property type="evidence" value="ECO:0007669"/>
    <property type="project" value="InterPro"/>
</dbReference>
<evidence type="ECO:0000313" key="4">
    <source>
        <dbReference type="EMBL" id="KAF2716568.1"/>
    </source>
</evidence>
<dbReference type="PROSITE" id="PS50048">
    <property type="entry name" value="ZN2_CY6_FUNGAL_2"/>
    <property type="match status" value="1"/>
</dbReference>